<gene>
    <name evidence="1" type="ORF">DAT561_0961</name>
</gene>
<proteinExistence type="predicted"/>
<sequence>MKLVESPTTTNINMERLFPNLSKFIFNQKSIKYYKLYTLDRTQIILADIHDKVVVIMINNKKKITEAEIDLIIQQLIKTEKSNVEINRDFKKELIERGANFTEPLKDVILLKKNMGR</sequence>
<evidence type="ECO:0000313" key="2">
    <source>
        <dbReference type="Proteomes" id="UP000269226"/>
    </source>
</evidence>
<reference evidence="1 2" key="1">
    <citation type="submission" date="2018-01" db="EMBL/GenBank/DDBJ databases">
        <title>Whole genome sequence of Melissococcus plutonius DAT561.</title>
        <authorList>
            <person name="Okumura K."/>
            <person name="Takamatsu D."/>
            <person name="Okura M."/>
        </authorList>
    </citation>
    <scope>NUCLEOTIDE SEQUENCE [LARGE SCALE GENOMIC DNA]</scope>
    <source>
        <strain evidence="1 2">DAT561</strain>
    </source>
</reference>
<dbReference type="RefSeq" id="WP_064429782.1">
    <property type="nucleotide sequence ID" value="NZ_AP018492.1"/>
</dbReference>
<accession>A0A2Z5Y2W6</accession>
<dbReference type="GeneID" id="57043512"/>
<organism evidence="1 2">
    <name type="scientific">Melissococcus plutonius</name>
    <dbReference type="NCBI Taxonomy" id="33970"/>
    <lineage>
        <taxon>Bacteria</taxon>
        <taxon>Bacillati</taxon>
        <taxon>Bacillota</taxon>
        <taxon>Bacilli</taxon>
        <taxon>Lactobacillales</taxon>
        <taxon>Enterococcaceae</taxon>
        <taxon>Melissococcus</taxon>
    </lineage>
</organism>
<dbReference type="Gene3D" id="3.40.1720.10">
    <property type="entry name" value="Streptococcus thermophilus LMG 18311 protein like"/>
    <property type="match status" value="1"/>
</dbReference>
<dbReference type="Pfam" id="PF08860">
    <property type="entry name" value="DUF1827"/>
    <property type="match status" value="1"/>
</dbReference>
<dbReference type="AlphaFoldDB" id="A0A2Z5Y2W6"/>
<evidence type="ECO:0008006" key="3">
    <source>
        <dbReference type="Google" id="ProtNLM"/>
    </source>
</evidence>
<dbReference type="InterPro" id="IPR038226">
    <property type="entry name" value="LMG18311-like_sf"/>
</dbReference>
<protein>
    <recommendedName>
        <fullName evidence="3">DUF1827 family protein</fullName>
    </recommendedName>
</protein>
<evidence type="ECO:0000313" key="1">
    <source>
        <dbReference type="EMBL" id="BBC61073.1"/>
    </source>
</evidence>
<name>A0A2Z5Y2W6_9ENTE</name>
<dbReference type="EMBL" id="AP018492">
    <property type="protein sequence ID" value="BBC61073.1"/>
    <property type="molecule type" value="Genomic_DNA"/>
</dbReference>
<dbReference type="Proteomes" id="UP000269226">
    <property type="component" value="Chromosome"/>
</dbReference>
<dbReference type="InterPro" id="IPR014959">
    <property type="entry name" value="DUF1827"/>
</dbReference>